<keyword evidence="7 8" id="KW-0961">Cell wall biogenesis/degradation</keyword>
<keyword evidence="6 8" id="KW-0456">Lyase</keyword>
<dbReference type="Gene3D" id="3.30.1490.480">
    <property type="entry name" value="Endolytic murein transglycosylase"/>
    <property type="match status" value="1"/>
</dbReference>
<dbReference type="Gene3D" id="3.30.160.60">
    <property type="entry name" value="Classic Zinc Finger"/>
    <property type="match status" value="1"/>
</dbReference>
<keyword evidence="4 8" id="KW-1133">Transmembrane helix</keyword>
<evidence type="ECO:0000256" key="2">
    <source>
        <dbReference type="ARBA" id="ARBA00022692"/>
    </source>
</evidence>
<name>A0A1W2C0B4_9FLAO</name>
<comment type="catalytic activity">
    <reaction evidence="8">
        <text>a peptidoglycan chain = a peptidoglycan chain with N-acetyl-1,6-anhydromuramyl-[peptide] at the reducing end + a peptidoglycan chain with N-acetylglucosamine at the non-reducing end.</text>
        <dbReference type="EC" id="4.2.2.29"/>
    </reaction>
</comment>
<evidence type="ECO:0000256" key="4">
    <source>
        <dbReference type="ARBA" id="ARBA00022989"/>
    </source>
</evidence>
<evidence type="ECO:0000256" key="1">
    <source>
        <dbReference type="ARBA" id="ARBA00022475"/>
    </source>
</evidence>
<reference evidence="9 10" key="1">
    <citation type="submission" date="2017-04" db="EMBL/GenBank/DDBJ databases">
        <authorList>
            <person name="Afonso C.L."/>
            <person name="Miller P.J."/>
            <person name="Scott M.A."/>
            <person name="Spackman E."/>
            <person name="Goraichik I."/>
            <person name="Dimitrov K.M."/>
            <person name="Suarez D.L."/>
            <person name="Swayne D.E."/>
        </authorList>
    </citation>
    <scope>NUCLEOTIDE SEQUENCE [LARGE SCALE GENOMIC DNA]</scope>
    <source>
        <strain evidence="9 10">CGMCC 1.12708</strain>
    </source>
</reference>
<keyword evidence="1 8" id="KW-1003">Cell membrane</keyword>
<dbReference type="NCBIfam" id="TIGR00247">
    <property type="entry name" value="endolytic transglycosylase MltG"/>
    <property type="match status" value="1"/>
</dbReference>
<proteinExistence type="inferred from homology"/>
<dbReference type="AlphaFoldDB" id="A0A1W2C0B4"/>
<evidence type="ECO:0000256" key="8">
    <source>
        <dbReference type="HAMAP-Rule" id="MF_02065"/>
    </source>
</evidence>
<dbReference type="GO" id="GO:0009252">
    <property type="term" value="P:peptidoglycan biosynthetic process"/>
    <property type="evidence" value="ECO:0007669"/>
    <property type="project" value="UniProtKB-UniRule"/>
</dbReference>
<dbReference type="PROSITE" id="PS51257">
    <property type="entry name" value="PROKAR_LIPOPROTEIN"/>
    <property type="match status" value="1"/>
</dbReference>
<keyword evidence="2 8" id="KW-0812">Transmembrane</keyword>
<dbReference type="STRING" id="1434700.SAMN06296427_10818"/>
<keyword evidence="5 8" id="KW-0472">Membrane</keyword>
<accession>A0A1W2C0B4</accession>
<keyword evidence="3" id="KW-0732">Signal</keyword>
<evidence type="ECO:0000313" key="9">
    <source>
        <dbReference type="EMBL" id="SMC78352.1"/>
    </source>
</evidence>
<dbReference type="Pfam" id="PF02618">
    <property type="entry name" value="YceG"/>
    <property type="match status" value="1"/>
</dbReference>
<keyword evidence="10" id="KW-1185">Reference proteome</keyword>
<gene>
    <name evidence="8" type="primary">mltG</name>
    <name evidence="9" type="ORF">SAMN06296427_10818</name>
</gene>
<dbReference type="Proteomes" id="UP000192393">
    <property type="component" value="Unassembled WGS sequence"/>
</dbReference>
<dbReference type="EMBL" id="FWXS01000008">
    <property type="protein sequence ID" value="SMC78352.1"/>
    <property type="molecule type" value="Genomic_DNA"/>
</dbReference>
<dbReference type="HAMAP" id="MF_02065">
    <property type="entry name" value="MltG"/>
    <property type="match status" value="1"/>
</dbReference>
<organism evidence="9 10">
    <name type="scientific">Moheibacter sediminis</name>
    <dbReference type="NCBI Taxonomy" id="1434700"/>
    <lineage>
        <taxon>Bacteria</taxon>
        <taxon>Pseudomonadati</taxon>
        <taxon>Bacteroidota</taxon>
        <taxon>Flavobacteriia</taxon>
        <taxon>Flavobacteriales</taxon>
        <taxon>Weeksellaceae</taxon>
        <taxon>Moheibacter</taxon>
    </lineage>
</organism>
<dbReference type="InterPro" id="IPR003770">
    <property type="entry name" value="MLTG-like"/>
</dbReference>
<evidence type="ECO:0000256" key="5">
    <source>
        <dbReference type="ARBA" id="ARBA00023136"/>
    </source>
</evidence>
<evidence type="ECO:0000256" key="7">
    <source>
        <dbReference type="ARBA" id="ARBA00023316"/>
    </source>
</evidence>
<dbReference type="InterPro" id="IPR012640">
    <property type="entry name" value="Membr_lipoprot_lipid_attach_CS"/>
</dbReference>
<protein>
    <recommendedName>
        <fullName evidence="8">Endolytic murein transglycosylase</fullName>
        <ecNumber evidence="8">4.2.2.29</ecNumber>
    </recommendedName>
    <alternativeName>
        <fullName evidence="8">Peptidoglycan lytic transglycosylase</fullName>
    </alternativeName>
    <alternativeName>
        <fullName evidence="8">Peptidoglycan polymerization terminase</fullName>
    </alternativeName>
</protein>
<dbReference type="EC" id="4.2.2.29" evidence="8"/>
<dbReference type="GO" id="GO:0008932">
    <property type="term" value="F:lytic endotransglycosylase activity"/>
    <property type="evidence" value="ECO:0007669"/>
    <property type="project" value="UniProtKB-UniRule"/>
</dbReference>
<dbReference type="Pfam" id="PF08139">
    <property type="entry name" value="LPAM_1"/>
    <property type="match status" value="1"/>
</dbReference>
<dbReference type="RefSeq" id="WP_084017902.1">
    <property type="nucleotide sequence ID" value="NZ_FWXS01000008.1"/>
</dbReference>
<comment type="function">
    <text evidence="8">Functions as a peptidoglycan terminase that cleaves nascent peptidoglycan strands endolytically to terminate their elongation.</text>
</comment>
<evidence type="ECO:0000256" key="3">
    <source>
        <dbReference type="ARBA" id="ARBA00022729"/>
    </source>
</evidence>
<sequence>MKKIILGILAVMTLTSCNFFTGLKSNVEEDGFLYVKTNSTMDAVMDSLQGKLKDIKSFRKYAEAKDYASEIKPGKYKLEKGESNSSLLDKLIDGKQTEVHLMVKNEPTIFHLAGSVSKKIEADSVQIVESIVKLAKSKNLDAETVKQYFIPNTYNYWWATSADTFVEKMMKEYDKVWTEERQNKAKSMNFTSLQVFTLASIVQLEASKVDEQPKVAQAYLNRLAKDMRLEADPTSIYAYRLQNGFNNKIQRVYHGHLAIPSDYNTYRVKGLPPAPICMPNMTAIDAVLNPDGHDFIYFCADPDRPGYHSFTNDYEEHKRNAEKYRKWLEDNNIR</sequence>
<dbReference type="PANTHER" id="PTHR30518:SF2">
    <property type="entry name" value="ENDOLYTIC MUREIN TRANSGLYCOSYLASE"/>
    <property type="match status" value="1"/>
</dbReference>
<dbReference type="OrthoDB" id="9814591at2"/>
<comment type="similarity">
    <text evidence="8">Belongs to the transglycosylase MltG family.</text>
</comment>
<dbReference type="GO" id="GO:0005886">
    <property type="term" value="C:plasma membrane"/>
    <property type="evidence" value="ECO:0007669"/>
    <property type="project" value="UniProtKB-UniRule"/>
</dbReference>
<dbReference type="PANTHER" id="PTHR30518">
    <property type="entry name" value="ENDOLYTIC MUREIN TRANSGLYCOSYLASE"/>
    <property type="match status" value="1"/>
</dbReference>
<evidence type="ECO:0000313" key="10">
    <source>
        <dbReference type="Proteomes" id="UP000192393"/>
    </source>
</evidence>
<feature type="site" description="Important for catalytic activity" evidence="8">
    <location>
        <position position="205"/>
    </location>
</feature>
<dbReference type="GO" id="GO:0071555">
    <property type="term" value="P:cell wall organization"/>
    <property type="evidence" value="ECO:0007669"/>
    <property type="project" value="UniProtKB-KW"/>
</dbReference>
<evidence type="ECO:0000256" key="6">
    <source>
        <dbReference type="ARBA" id="ARBA00023239"/>
    </source>
</evidence>